<evidence type="ECO:0000256" key="2">
    <source>
        <dbReference type="ARBA" id="ARBA00022692"/>
    </source>
</evidence>
<reference evidence="10" key="1">
    <citation type="journal article" date="2019" name="Int. J. Syst. Evol. Microbiol.">
        <title>The Global Catalogue of Microorganisms (GCM) 10K type strain sequencing project: providing services to taxonomists for standard genome sequencing and annotation.</title>
        <authorList>
            <consortium name="The Broad Institute Genomics Platform"/>
            <consortium name="The Broad Institute Genome Sequencing Center for Infectious Disease"/>
            <person name="Wu L."/>
            <person name="Ma J."/>
        </authorList>
    </citation>
    <scope>NUCLEOTIDE SEQUENCE [LARGE SCALE GENOMIC DNA]</scope>
    <source>
        <strain evidence="10">CGMCC 4.7304</strain>
    </source>
</reference>
<name>A0ABW0ZCL6_9ACTN</name>
<sequence length="299" mass="32145">MTHATTGPEAAARRVEPYAPDVPEGAGARTGRLRSEVRAGRMVWRREMKHFWRDLPRVAASLVQPMLFLYILGIGLARLVAGSHASDDYLLFLFPGVLVMSIQQPAVAVGSSIVWDRQSGFLREMLVAPVSRASLLIGKCLGGATVATCQAVVVLASAGLAHVPYRPELFAALLAELLLVALSMTVLAAALAVSIRRVQTFNVVLTALFLPLTFLSGMMFPLSAMPGWMAALALVDPLSYAVDAMRQTVMAFHQGGTADYFDHITWGGWQVPAAVSLGLVALATVVGLWVANRRFCKTD</sequence>
<dbReference type="PRINTS" id="PR00164">
    <property type="entry name" value="ABC2TRNSPORT"/>
</dbReference>
<dbReference type="Proteomes" id="UP001596083">
    <property type="component" value="Unassembled WGS sequence"/>
</dbReference>
<feature type="transmembrane region" description="Helical" evidence="6">
    <location>
        <begin position="136"/>
        <end position="163"/>
    </location>
</feature>
<comment type="subcellular location">
    <subcellularLocation>
        <location evidence="6">Cell membrane</location>
        <topology evidence="6">Multi-pass membrane protein</topology>
    </subcellularLocation>
    <subcellularLocation>
        <location evidence="1">Membrane</location>
        <topology evidence="1">Multi-pass membrane protein</topology>
    </subcellularLocation>
</comment>
<dbReference type="InterPro" id="IPR047817">
    <property type="entry name" value="ABC2_TM_bact-type"/>
</dbReference>
<dbReference type="RefSeq" id="WP_390321378.1">
    <property type="nucleotide sequence ID" value="NZ_JBHSPB010000036.1"/>
</dbReference>
<keyword evidence="6" id="KW-1003">Cell membrane</keyword>
<organism evidence="9 10">
    <name type="scientific">Streptomyces gamaensis</name>
    <dbReference type="NCBI Taxonomy" id="1763542"/>
    <lineage>
        <taxon>Bacteria</taxon>
        <taxon>Bacillati</taxon>
        <taxon>Actinomycetota</taxon>
        <taxon>Actinomycetes</taxon>
        <taxon>Kitasatosporales</taxon>
        <taxon>Streptomycetaceae</taxon>
        <taxon>Streptomyces</taxon>
    </lineage>
</organism>
<feature type="region of interest" description="Disordered" evidence="7">
    <location>
        <begin position="1"/>
        <end position="31"/>
    </location>
</feature>
<feature type="transmembrane region" description="Helical" evidence="6">
    <location>
        <begin position="169"/>
        <end position="193"/>
    </location>
</feature>
<dbReference type="PROSITE" id="PS51012">
    <property type="entry name" value="ABC_TM2"/>
    <property type="match status" value="1"/>
</dbReference>
<keyword evidence="4 6" id="KW-0472">Membrane</keyword>
<feature type="transmembrane region" description="Helical" evidence="6">
    <location>
        <begin position="89"/>
        <end position="115"/>
    </location>
</feature>
<feature type="transmembrane region" description="Helical" evidence="6">
    <location>
        <begin position="55"/>
        <end position="77"/>
    </location>
</feature>
<evidence type="ECO:0000313" key="10">
    <source>
        <dbReference type="Proteomes" id="UP001596083"/>
    </source>
</evidence>
<evidence type="ECO:0000313" key="9">
    <source>
        <dbReference type="EMBL" id="MFC5724839.1"/>
    </source>
</evidence>
<evidence type="ECO:0000256" key="1">
    <source>
        <dbReference type="ARBA" id="ARBA00004141"/>
    </source>
</evidence>
<feature type="transmembrane region" description="Helical" evidence="6">
    <location>
        <begin position="269"/>
        <end position="291"/>
    </location>
</feature>
<evidence type="ECO:0000259" key="8">
    <source>
        <dbReference type="PROSITE" id="PS51012"/>
    </source>
</evidence>
<dbReference type="InterPro" id="IPR051784">
    <property type="entry name" value="Nod_factor_ABC_transporter"/>
</dbReference>
<keyword evidence="10" id="KW-1185">Reference proteome</keyword>
<gene>
    <name evidence="9" type="ORF">ACFP1Z_32295</name>
</gene>
<comment type="caution">
    <text evidence="9">The sequence shown here is derived from an EMBL/GenBank/DDBJ whole genome shotgun (WGS) entry which is preliminary data.</text>
</comment>
<comment type="similarity">
    <text evidence="6">Belongs to the ABC-2 integral membrane protein family.</text>
</comment>
<evidence type="ECO:0000256" key="4">
    <source>
        <dbReference type="ARBA" id="ARBA00023136"/>
    </source>
</evidence>
<accession>A0ABW0ZCL6</accession>
<keyword evidence="3 6" id="KW-1133">Transmembrane helix</keyword>
<dbReference type="Pfam" id="PF01061">
    <property type="entry name" value="ABC2_membrane"/>
    <property type="match status" value="1"/>
</dbReference>
<dbReference type="PANTHER" id="PTHR43229:SF2">
    <property type="entry name" value="NODULATION PROTEIN J"/>
    <property type="match status" value="1"/>
</dbReference>
<keyword evidence="2 6" id="KW-0812">Transmembrane</keyword>
<feature type="domain" description="ABC transmembrane type-2" evidence="8">
    <location>
        <begin position="56"/>
        <end position="298"/>
    </location>
</feature>
<evidence type="ECO:0000256" key="6">
    <source>
        <dbReference type="RuleBase" id="RU361157"/>
    </source>
</evidence>
<proteinExistence type="inferred from homology"/>
<dbReference type="PIRSF" id="PIRSF006648">
    <property type="entry name" value="DrrB"/>
    <property type="match status" value="1"/>
</dbReference>
<dbReference type="InterPro" id="IPR013525">
    <property type="entry name" value="ABC2_TM"/>
</dbReference>
<evidence type="ECO:0000256" key="5">
    <source>
        <dbReference type="ARBA" id="ARBA00023251"/>
    </source>
</evidence>
<protein>
    <recommendedName>
        <fullName evidence="6">Transport permease protein</fullName>
    </recommendedName>
</protein>
<dbReference type="PANTHER" id="PTHR43229">
    <property type="entry name" value="NODULATION PROTEIN J"/>
    <property type="match status" value="1"/>
</dbReference>
<feature type="transmembrane region" description="Helical" evidence="6">
    <location>
        <begin position="200"/>
        <end position="220"/>
    </location>
</feature>
<evidence type="ECO:0000256" key="3">
    <source>
        <dbReference type="ARBA" id="ARBA00022989"/>
    </source>
</evidence>
<keyword evidence="5" id="KW-0046">Antibiotic resistance</keyword>
<evidence type="ECO:0000256" key="7">
    <source>
        <dbReference type="SAM" id="MobiDB-lite"/>
    </source>
</evidence>
<dbReference type="InterPro" id="IPR000412">
    <property type="entry name" value="ABC_2_transport"/>
</dbReference>
<keyword evidence="6" id="KW-0813">Transport</keyword>
<dbReference type="EMBL" id="JBHSPB010000036">
    <property type="protein sequence ID" value="MFC5724839.1"/>
    <property type="molecule type" value="Genomic_DNA"/>
</dbReference>